<dbReference type="GO" id="GO:0015074">
    <property type="term" value="P:DNA integration"/>
    <property type="evidence" value="ECO:0007669"/>
    <property type="project" value="InterPro"/>
</dbReference>
<name>A0A7J0DV39_9ERIC</name>
<dbReference type="SUPFAM" id="SSF53098">
    <property type="entry name" value="Ribonuclease H-like"/>
    <property type="match status" value="1"/>
</dbReference>
<protein>
    <recommendedName>
        <fullName evidence="1">Integrase catalytic domain-containing protein</fullName>
    </recommendedName>
</protein>
<evidence type="ECO:0000259" key="1">
    <source>
        <dbReference type="PROSITE" id="PS50994"/>
    </source>
</evidence>
<dbReference type="InterPro" id="IPR001584">
    <property type="entry name" value="Integrase_cat-core"/>
</dbReference>
<dbReference type="Proteomes" id="UP000585474">
    <property type="component" value="Unassembled WGS sequence"/>
</dbReference>
<dbReference type="InterPro" id="IPR036397">
    <property type="entry name" value="RNaseH_sf"/>
</dbReference>
<gene>
    <name evidence="2" type="ORF">Acr_00g0084400</name>
</gene>
<dbReference type="EMBL" id="BJWL01000417">
    <property type="protein sequence ID" value="GFS43259.1"/>
    <property type="molecule type" value="Genomic_DNA"/>
</dbReference>
<dbReference type="GO" id="GO:0003676">
    <property type="term" value="F:nucleic acid binding"/>
    <property type="evidence" value="ECO:0007669"/>
    <property type="project" value="InterPro"/>
</dbReference>
<dbReference type="AlphaFoldDB" id="A0A7J0DV39"/>
<feature type="domain" description="Integrase catalytic" evidence="1">
    <location>
        <begin position="31"/>
        <end position="169"/>
    </location>
</feature>
<dbReference type="Pfam" id="PF00665">
    <property type="entry name" value="rve"/>
    <property type="match status" value="1"/>
</dbReference>
<dbReference type="InterPro" id="IPR050951">
    <property type="entry name" value="Retrovirus_Pol_polyprotein"/>
</dbReference>
<dbReference type="PROSITE" id="PS50994">
    <property type="entry name" value="INTEGRASE"/>
    <property type="match status" value="1"/>
</dbReference>
<keyword evidence="3" id="KW-1185">Reference proteome</keyword>
<accession>A0A7J0DV39</accession>
<dbReference type="OrthoDB" id="1731372at2759"/>
<sequence>MEQDAATYTRKCDKCQRFTLVSHFPYTEMVSLSNPWPFVQWGVDILGPLPQAPLQQKFLIVAIDYFTKWIEAEPLAKITEKNTRDFIWKHIICRFGVPKVIISDNARQFDNDKFKLFCSDLAISHHFSSLSHPQTNGQVKVTNRTILRNLKARLEKSKSEWTKDLPSIL</sequence>
<dbReference type="PANTHER" id="PTHR37984:SF5">
    <property type="entry name" value="PROTEIN NYNRIN-LIKE"/>
    <property type="match status" value="1"/>
</dbReference>
<comment type="caution">
    <text evidence="2">The sequence shown here is derived from an EMBL/GenBank/DDBJ whole genome shotgun (WGS) entry which is preliminary data.</text>
</comment>
<dbReference type="InterPro" id="IPR012337">
    <property type="entry name" value="RNaseH-like_sf"/>
</dbReference>
<dbReference type="PANTHER" id="PTHR37984">
    <property type="entry name" value="PROTEIN CBG26694"/>
    <property type="match status" value="1"/>
</dbReference>
<organism evidence="2 3">
    <name type="scientific">Actinidia rufa</name>
    <dbReference type="NCBI Taxonomy" id="165716"/>
    <lineage>
        <taxon>Eukaryota</taxon>
        <taxon>Viridiplantae</taxon>
        <taxon>Streptophyta</taxon>
        <taxon>Embryophyta</taxon>
        <taxon>Tracheophyta</taxon>
        <taxon>Spermatophyta</taxon>
        <taxon>Magnoliopsida</taxon>
        <taxon>eudicotyledons</taxon>
        <taxon>Gunneridae</taxon>
        <taxon>Pentapetalae</taxon>
        <taxon>asterids</taxon>
        <taxon>Ericales</taxon>
        <taxon>Actinidiaceae</taxon>
        <taxon>Actinidia</taxon>
    </lineage>
</organism>
<proteinExistence type="predicted"/>
<reference evidence="3" key="1">
    <citation type="submission" date="2019-07" db="EMBL/GenBank/DDBJ databases">
        <title>De Novo Assembly of kiwifruit Actinidia rufa.</title>
        <authorList>
            <person name="Sugita-Konishi S."/>
            <person name="Sato K."/>
            <person name="Mori E."/>
            <person name="Abe Y."/>
            <person name="Kisaki G."/>
            <person name="Hamano K."/>
            <person name="Suezawa K."/>
            <person name="Otani M."/>
            <person name="Fukuda T."/>
            <person name="Manabe T."/>
            <person name="Gomi K."/>
            <person name="Tabuchi M."/>
            <person name="Akimitsu K."/>
            <person name="Kataoka I."/>
        </authorList>
    </citation>
    <scope>NUCLEOTIDE SEQUENCE [LARGE SCALE GENOMIC DNA]</scope>
    <source>
        <strain evidence="3">cv. Fuchu</strain>
    </source>
</reference>
<evidence type="ECO:0000313" key="2">
    <source>
        <dbReference type="EMBL" id="GFS43259.1"/>
    </source>
</evidence>
<dbReference type="Gene3D" id="3.30.420.10">
    <property type="entry name" value="Ribonuclease H-like superfamily/Ribonuclease H"/>
    <property type="match status" value="1"/>
</dbReference>
<evidence type="ECO:0000313" key="3">
    <source>
        <dbReference type="Proteomes" id="UP000585474"/>
    </source>
</evidence>